<evidence type="ECO:0000256" key="1">
    <source>
        <dbReference type="SAM" id="SignalP"/>
    </source>
</evidence>
<keyword evidence="1" id="KW-0732">Signal</keyword>
<dbReference type="EMBL" id="JACMYC010000007">
    <property type="protein sequence ID" value="MBC2961224.1"/>
    <property type="molecule type" value="Genomic_DNA"/>
</dbReference>
<name>A0ABR6UB80_9ACTN</name>
<dbReference type="Proteomes" id="UP000604001">
    <property type="component" value="Unassembled WGS sequence"/>
</dbReference>
<feature type="chain" id="PRO_5047484308" evidence="1">
    <location>
        <begin position="35"/>
        <end position="285"/>
    </location>
</feature>
<reference evidence="3 4" key="1">
    <citation type="submission" date="2020-08" db="EMBL/GenBank/DDBJ databases">
        <title>novel species in genus Nocardioides.</title>
        <authorList>
            <person name="Zhang G."/>
        </authorList>
    </citation>
    <scope>NUCLEOTIDE SEQUENCE [LARGE SCALE GENOMIC DNA]</scope>
    <source>
        <strain evidence="3 4">SC8A-24</strain>
    </source>
</reference>
<organism evidence="3 4">
    <name type="scientific">Nocardioides deserti</name>
    <dbReference type="NCBI Taxonomy" id="1588644"/>
    <lineage>
        <taxon>Bacteria</taxon>
        <taxon>Bacillati</taxon>
        <taxon>Actinomycetota</taxon>
        <taxon>Actinomycetes</taxon>
        <taxon>Propionibacteriales</taxon>
        <taxon>Nocardioidaceae</taxon>
        <taxon>Nocardioides</taxon>
    </lineage>
</organism>
<accession>A0ABR6UB80</accession>
<keyword evidence="4" id="KW-1185">Reference proteome</keyword>
<dbReference type="Pfam" id="PF16640">
    <property type="entry name" value="Big_3_5"/>
    <property type="match status" value="1"/>
</dbReference>
<feature type="signal peptide" evidence="1">
    <location>
        <begin position="1"/>
        <end position="34"/>
    </location>
</feature>
<sequence length="285" mass="28725">MQINRFARRLAVATTSVAVAGTALVGATATSANAAEATNAYTCSIPGVFTGTFDITVLGGLPESFLAGAAVPDALASNLAVQAVAQIDQATYGTLELFQINAASADDFAFTLGSASVPAPVTGPITETETGGEWKPSGTVKAFTTPGAGTYEVSLPQSFTLTGKNGDTKVADVPCTLAEGETAGSLGSITLTKQASTVAAKNVTVKKGKKATVKVTVGTDSVTKSGKVVATKGKKNLGSAKVKNGKATLKLAKLPVGKHKVVVKFTGNQSVKGSSKTITVTVKKK</sequence>
<gene>
    <name evidence="3" type="ORF">H7344_13045</name>
</gene>
<dbReference type="InterPro" id="IPR006311">
    <property type="entry name" value="TAT_signal"/>
</dbReference>
<comment type="caution">
    <text evidence="3">The sequence shown here is derived from an EMBL/GenBank/DDBJ whole genome shotgun (WGS) entry which is preliminary data.</text>
</comment>
<evidence type="ECO:0000313" key="4">
    <source>
        <dbReference type="Proteomes" id="UP000604001"/>
    </source>
</evidence>
<dbReference type="Gene3D" id="2.60.40.10">
    <property type="entry name" value="Immunoglobulins"/>
    <property type="match status" value="1"/>
</dbReference>
<evidence type="ECO:0000313" key="3">
    <source>
        <dbReference type="EMBL" id="MBC2961224.1"/>
    </source>
</evidence>
<dbReference type="PROSITE" id="PS51318">
    <property type="entry name" value="TAT"/>
    <property type="match status" value="1"/>
</dbReference>
<dbReference type="InterPro" id="IPR032109">
    <property type="entry name" value="Big_3_5"/>
</dbReference>
<evidence type="ECO:0000259" key="2">
    <source>
        <dbReference type="Pfam" id="PF16640"/>
    </source>
</evidence>
<dbReference type="RefSeq" id="WP_186346450.1">
    <property type="nucleotide sequence ID" value="NZ_BMMR01000001.1"/>
</dbReference>
<proteinExistence type="predicted"/>
<protein>
    <submittedName>
        <fullName evidence="3">Ig-like domain repeat protein</fullName>
    </submittedName>
</protein>
<feature type="domain" description="Bacterial Ig-like" evidence="2">
    <location>
        <begin position="200"/>
        <end position="282"/>
    </location>
</feature>
<dbReference type="InterPro" id="IPR013783">
    <property type="entry name" value="Ig-like_fold"/>
</dbReference>